<dbReference type="CDD" id="cd00118">
    <property type="entry name" value="LysM"/>
    <property type="match status" value="1"/>
</dbReference>
<feature type="chain" id="PRO_5016281251" description="LysM domain-containing protein" evidence="2">
    <location>
        <begin position="24"/>
        <end position="153"/>
    </location>
</feature>
<keyword evidence="1" id="KW-0175">Coiled coil</keyword>
<keyword evidence="2" id="KW-0732">Signal</keyword>
<dbReference type="EMBL" id="QGKL01000019">
    <property type="protein sequence ID" value="PWQ97567.1"/>
    <property type="molecule type" value="Genomic_DNA"/>
</dbReference>
<dbReference type="InterPro" id="IPR018392">
    <property type="entry name" value="LysM"/>
</dbReference>
<comment type="caution">
    <text evidence="4">The sequence shown here is derived from an EMBL/GenBank/DDBJ whole genome shotgun (WGS) entry which is preliminary data.</text>
</comment>
<name>A0A317CGQ0_9GAMM</name>
<dbReference type="RefSeq" id="WP_109822609.1">
    <property type="nucleotide sequence ID" value="NZ_QGKL01000019.1"/>
</dbReference>
<dbReference type="InterPro" id="IPR036779">
    <property type="entry name" value="LysM_dom_sf"/>
</dbReference>
<reference evidence="4 5" key="1">
    <citation type="submission" date="2018-05" db="EMBL/GenBank/DDBJ databases">
        <title>Leucothrix arctica sp. nov., isolated from Arctic seawater.</title>
        <authorList>
            <person name="Choi A."/>
            <person name="Baek K."/>
        </authorList>
    </citation>
    <scope>NUCLEOTIDE SEQUENCE [LARGE SCALE GENOMIC DNA]</scope>
    <source>
        <strain evidence="4 5">IMCC9719</strain>
    </source>
</reference>
<dbReference type="Pfam" id="PF01476">
    <property type="entry name" value="LysM"/>
    <property type="match status" value="1"/>
</dbReference>
<dbReference type="SUPFAM" id="SSF54106">
    <property type="entry name" value="LysM domain"/>
    <property type="match status" value="1"/>
</dbReference>
<organism evidence="4 5">
    <name type="scientific">Leucothrix arctica</name>
    <dbReference type="NCBI Taxonomy" id="1481894"/>
    <lineage>
        <taxon>Bacteria</taxon>
        <taxon>Pseudomonadati</taxon>
        <taxon>Pseudomonadota</taxon>
        <taxon>Gammaproteobacteria</taxon>
        <taxon>Thiotrichales</taxon>
        <taxon>Thiotrichaceae</taxon>
        <taxon>Leucothrix</taxon>
    </lineage>
</organism>
<accession>A0A317CGQ0</accession>
<dbReference type="Gene3D" id="3.10.350.10">
    <property type="entry name" value="LysM domain"/>
    <property type="match status" value="1"/>
</dbReference>
<dbReference type="AlphaFoldDB" id="A0A317CGQ0"/>
<protein>
    <recommendedName>
        <fullName evidence="3">LysM domain-containing protein</fullName>
    </recommendedName>
</protein>
<feature type="domain" description="LysM" evidence="3">
    <location>
        <begin position="106"/>
        <end position="152"/>
    </location>
</feature>
<feature type="coiled-coil region" evidence="1">
    <location>
        <begin position="28"/>
        <end position="94"/>
    </location>
</feature>
<evidence type="ECO:0000313" key="5">
    <source>
        <dbReference type="Proteomes" id="UP000245506"/>
    </source>
</evidence>
<evidence type="ECO:0000256" key="2">
    <source>
        <dbReference type="SAM" id="SignalP"/>
    </source>
</evidence>
<dbReference type="PROSITE" id="PS51782">
    <property type="entry name" value="LYSM"/>
    <property type="match status" value="1"/>
</dbReference>
<gene>
    <name evidence="4" type="ORF">DKT75_06515</name>
</gene>
<dbReference type="SMART" id="SM00257">
    <property type="entry name" value="LysM"/>
    <property type="match status" value="1"/>
</dbReference>
<dbReference type="Proteomes" id="UP000245506">
    <property type="component" value="Unassembled WGS sequence"/>
</dbReference>
<evidence type="ECO:0000259" key="3">
    <source>
        <dbReference type="PROSITE" id="PS51782"/>
    </source>
</evidence>
<feature type="signal peptide" evidence="2">
    <location>
        <begin position="1"/>
        <end position="23"/>
    </location>
</feature>
<dbReference type="OrthoDB" id="5625955at2"/>
<proteinExistence type="predicted"/>
<evidence type="ECO:0000256" key="1">
    <source>
        <dbReference type="SAM" id="Coils"/>
    </source>
</evidence>
<sequence length="153" mass="16532">MKILNTVIVTSVLALGLAGNSMAAPSQVQLLKIQQQTAQANKQAAQQRAAQIQRQAAQQKVVQARQQAIKAQQLQAAKQKAAQAQQQAAKKRVVVQKVPSKQVAQSNYRVATGDTLYRIAQRNNVSVETLVKLNGLWGSKASNLSIGAIIRLK</sequence>
<keyword evidence="5" id="KW-1185">Reference proteome</keyword>
<evidence type="ECO:0000313" key="4">
    <source>
        <dbReference type="EMBL" id="PWQ97567.1"/>
    </source>
</evidence>